<evidence type="ECO:0000313" key="3">
    <source>
        <dbReference type="EMBL" id="GAG12953.1"/>
    </source>
</evidence>
<dbReference type="PANTHER" id="PTHR42947">
    <property type="entry name" value="COB--COM HETERODISULFIDE REDUCTASE SUBUNIT B 1"/>
    <property type="match status" value="1"/>
</dbReference>
<comment type="caution">
    <text evidence="3">The sequence shown here is derived from an EMBL/GenBank/DDBJ whole genome shotgun (WGS) entry which is preliminary data.</text>
</comment>
<proteinExistence type="predicted"/>
<gene>
    <name evidence="3" type="ORF">S01H1_37561</name>
</gene>
<dbReference type="AlphaFoldDB" id="X0VKG7"/>
<organism evidence="3">
    <name type="scientific">marine sediment metagenome</name>
    <dbReference type="NCBI Taxonomy" id="412755"/>
    <lineage>
        <taxon>unclassified sequences</taxon>
        <taxon>metagenomes</taxon>
        <taxon>ecological metagenomes</taxon>
    </lineage>
</organism>
<reference evidence="3" key="1">
    <citation type="journal article" date="2014" name="Front. Microbiol.">
        <title>High frequency of phylogenetically diverse reductive dehalogenase-homologous genes in deep subseafloor sedimentary metagenomes.</title>
        <authorList>
            <person name="Kawai M."/>
            <person name="Futagami T."/>
            <person name="Toyoda A."/>
            <person name="Takaki Y."/>
            <person name="Nishi S."/>
            <person name="Hori S."/>
            <person name="Arai W."/>
            <person name="Tsubouchi T."/>
            <person name="Morono Y."/>
            <person name="Uchiyama I."/>
            <person name="Ito T."/>
            <person name="Fujiyama A."/>
            <person name="Inagaki F."/>
            <person name="Takami H."/>
        </authorList>
    </citation>
    <scope>NUCLEOTIDE SEQUENCE</scope>
    <source>
        <strain evidence="3">Expedition CK06-06</strain>
    </source>
</reference>
<dbReference type="InterPro" id="IPR051278">
    <property type="entry name" value="HdrB/HdrD_reductase"/>
</dbReference>
<accession>X0VKG7</accession>
<sequence>MGIELIDIEDFVCCGANQINISIEAGLLLSAMNLAYAEAQDLDIVTLCAACFGVLAEAAEELKKELVRKRVNKQLSMIGLEYNGSTKVKHISRVIYEDVGLDGIRKAVKRGLSKLRAAPHYGCHSLKPRSISEGFDEPDDPKTLHQLIWA</sequence>
<name>X0VKG7_9ZZZZ</name>
<dbReference type="Pfam" id="PF02754">
    <property type="entry name" value="CCG"/>
    <property type="match status" value="1"/>
</dbReference>
<evidence type="ECO:0000259" key="2">
    <source>
        <dbReference type="Pfam" id="PF02754"/>
    </source>
</evidence>
<dbReference type="PANTHER" id="PTHR42947:SF1">
    <property type="entry name" value="COB--COM HETERODISULFIDE REDUCTASE SUBUNIT B 1"/>
    <property type="match status" value="1"/>
</dbReference>
<dbReference type="EMBL" id="BARS01023600">
    <property type="protein sequence ID" value="GAG12953.1"/>
    <property type="molecule type" value="Genomic_DNA"/>
</dbReference>
<dbReference type="InterPro" id="IPR004017">
    <property type="entry name" value="Cys_rich_dom"/>
</dbReference>
<protein>
    <recommendedName>
        <fullName evidence="2">Cysteine-rich domain-containing protein</fullName>
    </recommendedName>
</protein>
<dbReference type="Gene3D" id="1.20.1050.140">
    <property type="match status" value="1"/>
</dbReference>
<dbReference type="GO" id="GO:0016491">
    <property type="term" value="F:oxidoreductase activity"/>
    <property type="evidence" value="ECO:0007669"/>
    <property type="project" value="UniProtKB-KW"/>
</dbReference>
<keyword evidence="1" id="KW-0560">Oxidoreductase</keyword>
<feature type="non-terminal residue" evidence="3">
    <location>
        <position position="150"/>
    </location>
</feature>
<feature type="domain" description="Cysteine-rich" evidence="2">
    <location>
        <begin position="2"/>
        <end position="55"/>
    </location>
</feature>
<evidence type="ECO:0000256" key="1">
    <source>
        <dbReference type="ARBA" id="ARBA00023002"/>
    </source>
</evidence>